<organism evidence="2">
    <name type="scientific">marine sediment metagenome</name>
    <dbReference type="NCBI Taxonomy" id="412755"/>
    <lineage>
        <taxon>unclassified sequences</taxon>
        <taxon>metagenomes</taxon>
        <taxon>ecological metagenomes</taxon>
    </lineage>
</organism>
<comment type="caution">
    <text evidence="2">The sequence shown here is derived from an EMBL/GenBank/DDBJ whole genome shotgun (WGS) entry which is preliminary data.</text>
</comment>
<feature type="non-terminal residue" evidence="2">
    <location>
        <position position="1"/>
    </location>
</feature>
<feature type="compositionally biased region" description="Basic and acidic residues" evidence="1">
    <location>
        <begin position="262"/>
        <end position="283"/>
    </location>
</feature>
<feature type="region of interest" description="Disordered" evidence="1">
    <location>
        <begin position="246"/>
        <end position="283"/>
    </location>
</feature>
<sequence>YKLVISNGDYGDITIDNISPNYSDTTIEREKYDTRYETSGDDSYISVTLKGTTLWSAADNNGEVAEGKRRYSVYAYDNVGNSLAKNRDFFVDFSKPTFESLTFNSKSIEDGKTYTTTDTTPSFNAKLTDNLTGDLKASSASENQIASGPRDIEVRIEKENLLGFDLLAVYRTNFAKTFWSAGDGEITDNNNNSSDKYGLFAYDVVDELDTGTYRVSVVGYDNTGNHTQQIIYLKVVGVGEQEEFAAEIGDKTTEAEEEDRDQEFTEEQRKDFQKIVEDDEYKP</sequence>
<accession>X1DGC6</accession>
<name>X1DGC6_9ZZZZ</name>
<reference evidence="2" key="1">
    <citation type="journal article" date="2014" name="Front. Microbiol.">
        <title>High frequency of phylogenetically diverse reductive dehalogenase-homologous genes in deep subseafloor sedimentary metagenomes.</title>
        <authorList>
            <person name="Kawai M."/>
            <person name="Futagami T."/>
            <person name="Toyoda A."/>
            <person name="Takaki Y."/>
            <person name="Nishi S."/>
            <person name="Hori S."/>
            <person name="Arai W."/>
            <person name="Tsubouchi T."/>
            <person name="Morono Y."/>
            <person name="Uchiyama I."/>
            <person name="Ito T."/>
            <person name="Fujiyama A."/>
            <person name="Inagaki F."/>
            <person name="Takami H."/>
        </authorList>
    </citation>
    <scope>NUCLEOTIDE SEQUENCE</scope>
    <source>
        <strain evidence="2">Expedition CK06-06</strain>
    </source>
</reference>
<dbReference type="EMBL" id="BART01024439">
    <property type="protein sequence ID" value="GAH04084.1"/>
    <property type="molecule type" value="Genomic_DNA"/>
</dbReference>
<gene>
    <name evidence="2" type="ORF">S01H4_44145</name>
</gene>
<evidence type="ECO:0000313" key="2">
    <source>
        <dbReference type="EMBL" id="GAH04084.1"/>
    </source>
</evidence>
<evidence type="ECO:0000256" key="1">
    <source>
        <dbReference type="SAM" id="MobiDB-lite"/>
    </source>
</evidence>
<dbReference type="AlphaFoldDB" id="X1DGC6"/>
<proteinExistence type="predicted"/>
<feature type="non-terminal residue" evidence="2">
    <location>
        <position position="283"/>
    </location>
</feature>
<evidence type="ECO:0008006" key="3">
    <source>
        <dbReference type="Google" id="ProtNLM"/>
    </source>
</evidence>
<protein>
    <recommendedName>
        <fullName evidence="3">Bacterial Ig-like domain-containing protein</fullName>
    </recommendedName>
</protein>